<dbReference type="Pfam" id="PF07462">
    <property type="entry name" value="MSP1_C"/>
    <property type="match status" value="1"/>
</dbReference>
<evidence type="ECO:0000256" key="16">
    <source>
        <dbReference type="ARBA" id="ARBA00032276"/>
    </source>
</evidence>
<keyword evidence="7" id="KW-0245">EGF-like domain</keyword>
<dbReference type="PANTHER" id="PTHR45725">
    <property type="entry name" value="FORMIN HOMOLOGY 2 FAMILY MEMBER"/>
    <property type="match status" value="1"/>
</dbReference>
<keyword evidence="14" id="KW-0449">Lipoprotein</keyword>
<dbReference type="InterPro" id="IPR024730">
    <property type="entry name" value="MSP1_EGF_1"/>
</dbReference>
<keyword evidence="9 21" id="KW-0732">Signal</keyword>
<feature type="region of interest" description="Disordered" evidence="19">
    <location>
        <begin position="1340"/>
        <end position="1398"/>
    </location>
</feature>
<feature type="compositionally biased region" description="Polar residues" evidence="19">
    <location>
        <begin position="290"/>
        <end position="320"/>
    </location>
</feature>
<feature type="domain" description="Merozoite surface 1 C-terminal" evidence="22">
    <location>
        <begin position="1066"/>
        <end position="1592"/>
    </location>
</feature>
<dbReference type="GO" id="GO:0005886">
    <property type="term" value="C:plasma membrane"/>
    <property type="evidence" value="ECO:0007669"/>
    <property type="project" value="UniProtKB-SubCell"/>
</dbReference>
<evidence type="ECO:0000256" key="17">
    <source>
        <dbReference type="ARBA" id="ARBA00045963"/>
    </source>
</evidence>
<protein>
    <recommendedName>
        <fullName evidence="3">Merozoite surface protein 1</fullName>
    </recommendedName>
    <alternativeName>
        <fullName evidence="15">Merozoite surface antigen</fullName>
    </alternativeName>
    <alternativeName>
        <fullName evidence="16">PMMSA</fullName>
    </alternativeName>
</protein>
<feature type="compositionally biased region" description="Low complexity" evidence="19">
    <location>
        <begin position="719"/>
        <end position="742"/>
    </location>
</feature>
<evidence type="ECO:0000256" key="10">
    <source>
        <dbReference type="ARBA" id="ARBA00022737"/>
    </source>
</evidence>
<dbReference type="InterPro" id="IPR051425">
    <property type="entry name" value="Formin_Homology"/>
</dbReference>
<evidence type="ECO:0000256" key="21">
    <source>
        <dbReference type="SAM" id="SignalP"/>
    </source>
</evidence>
<name>B9A1D2_PLACU</name>
<sequence>MKAIGLLFSFVFFAIYCKSETIGVYNDLVHKLEKLEELSVEGLELFQKSQVIVNAQSPETPVDPFADNTFAQKLQPFILKFEELGFTEQTELVNLIKTLGPNKYGLKYLIESKEEFNELMHAINFYYDVLRDKLNDMCANNYCEIPEHLKINVEEIEMLKKVVLGYRKPIENIQDDLVKLEEYIARNKATAETLNTLITEETKKITPEEEAECNDTNCNETKYGKKKAIYQAMYNVIFYKKQLAEIKKVIEVLEKRVATLKKNEAIKPLLQQIEAIRGPAAVTERQITAAGNSEETKQNSTEQTATTVQSGAGVTSTETAGTEQTANKTTGTETTNAVETATGTTPVTDTVTEAVQVPAVPVLTEEEKAKKIAELYAQIKEIAKTIKFNLDGIFVDPVELEYYKKEKKNESCHSTSSCHKNKTPETVIPLNVRYPNGISYPLPEEVVYSKIAHNAAETTYGDLTNVDNTAITEDLTTNEQARKNLIKAIKKKIEAEEQKLVELKADYDTKLAAFNQEKTPFKEAAKKFYESKFRNKLTTEIFEAFKTKRTEYMNKKAALVGCEYGNTQQLINKLNKQLNYLQDYGLRKEIVNTEIEYFSNKKSELQYNINRLANAVQAKQNILVASKHIPLSTLVELQIQKSLLTKLIEQLNKTEFSLNKAHLKDKIYVPQTYGKEGKPEPYYLIAIKKEIDRLAKFIPKIDDMIEKEKQKMEQEPVATGESEQVTTSSGTVTSTQTSAQTAPTPPAAPAPAKEGAETTEKAKEDTTETKEPTATEETSETPAAAPEATPVTEEAQPAAPAEVPAPTTPAAPAAPAAPAKPVMTKLYYLEKLKKFLAFSYACHKYVLLQNSTINKDALSKYALTPEEDKIRTLKRCSELDVLLAIQNNMPTMYSLYENVVDGLQNIYTELYEKEMMYHIYNLKDKNPAVKALLVKAGVIEPEPEPVPPTPAVPAPETAPVQEAAQETTQETTPGTTTPETATPGTTTPETTTPEAPAEPNASETVTQEGTTPAEAPAAQKAQEGASAPSAETVPAAPAPAQPVTSQPASTQVSGQSTNGEGNTRVSAESEDEMFVDDFEVDNFYKSYLQQVDGNNTQFIDFIKSKKELINALTPEKVNQLYLDIAHLKELSEHYYNRYYKYKLKLERLYQKHEQIEAANQKVKEISVLKSRLLKRKKYINGTFYVLSGFANFFNKRREAEKQYVDNAIKNTDMLLKYYKARSKYFTSEAVPLKTLTKTSIDREANYLKIEKFRAYSRLELRLKKNINLGKERITYVSGGLHHVFEEFKELLKNKGYTGKTNPENAPEVIKAFEQYKELLPKGATTPAPVVAPVVAPVPTTTTQATEPEAPTPVPAAAPASGSAATTEGGSNTAVIGSSDNDDDDDDDDDMDQIANAQSTDTEVKDILDAFKSENEYIYTKSLGNTYKSFKKHMLKEFSMIKEDIMTGLNYKLEKRNDFLDVLSYELALFKDINTNKFVVKNPYQLLDNDKKDKQMINLKYAIKGVTEDIETATDGIEFFNKMIELYKPQLNAVNEQIDAIEKDTTDKEEKKKYVPVFEDLKVLYETILNGAKEFSELLQHKLENYKIEKAGFDILMANLETYIRIDEKLEDFVESAEKNKHIASIALNNLNKSGLVTEGESKKILAKMLNMDAMDLLGIGSNHVCISTNIPDNAGCFRYDNGTEEWRCLLGFKKSDDNARCEKDDAPVCNNSNNGGCDPNAECREVENTDTTNSKKIVCTCKEPNPNAYYAGVFCSSSGFMGLSILLIITLIVFNLF</sequence>
<keyword evidence="10" id="KW-0677">Repeat</keyword>
<feature type="region of interest" description="Disordered" evidence="19">
    <location>
        <begin position="709"/>
        <end position="816"/>
    </location>
</feature>
<keyword evidence="13" id="KW-0325">Glycoprotein</keyword>
<evidence type="ECO:0000256" key="19">
    <source>
        <dbReference type="SAM" id="MobiDB-lite"/>
    </source>
</evidence>
<keyword evidence="4 24" id="KW-0477">Merozoite</keyword>
<evidence type="ECO:0000256" key="18">
    <source>
        <dbReference type="SAM" id="Coils"/>
    </source>
</evidence>
<gene>
    <name evidence="24" type="primary">msp1</name>
</gene>
<evidence type="ECO:0000313" key="24">
    <source>
        <dbReference type="EMBL" id="BAH20666.1"/>
    </source>
</evidence>
<evidence type="ECO:0000256" key="5">
    <source>
        <dbReference type="ARBA" id="ARBA00022475"/>
    </source>
</evidence>
<feature type="compositionally biased region" description="Polar residues" evidence="19">
    <location>
        <begin position="1050"/>
        <end position="1066"/>
    </location>
</feature>
<evidence type="ECO:0000259" key="22">
    <source>
        <dbReference type="Pfam" id="PF07462"/>
    </source>
</evidence>
<evidence type="ECO:0000256" key="6">
    <source>
        <dbReference type="ARBA" id="ARBA00022525"/>
    </source>
</evidence>
<keyword evidence="11 20" id="KW-0472">Membrane</keyword>
<keyword evidence="20" id="KW-1133">Transmembrane helix</keyword>
<feature type="chain" id="PRO_5002879416" description="Merozoite surface protein 1" evidence="21">
    <location>
        <begin position="20"/>
        <end position="1777"/>
    </location>
</feature>
<feature type="compositionally biased region" description="Low complexity" evidence="19">
    <location>
        <begin position="1012"/>
        <end position="1035"/>
    </location>
</feature>
<evidence type="ECO:0000256" key="7">
    <source>
        <dbReference type="ARBA" id="ARBA00022536"/>
    </source>
</evidence>
<comment type="subcellular location">
    <subcellularLocation>
        <location evidence="1">Cell membrane</location>
        <topology evidence="1">Lipid-anchor</topology>
        <topology evidence="1">GPI-anchor</topology>
    </subcellularLocation>
    <subcellularLocation>
        <location evidence="2">Secreted</location>
    </subcellularLocation>
</comment>
<feature type="compositionally biased region" description="Polar residues" evidence="19">
    <location>
        <begin position="1001"/>
        <end position="1010"/>
    </location>
</feature>
<keyword evidence="6" id="KW-0964">Secreted</keyword>
<evidence type="ECO:0000256" key="14">
    <source>
        <dbReference type="ARBA" id="ARBA00023288"/>
    </source>
</evidence>
<evidence type="ECO:0000259" key="23">
    <source>
        <dbReference type="Pfam" id="PF12946"/>
    </source>
</evidence>
<feature type="compositionally biased region" description="Basic and acidic residues" evidence="19">
    <location>
        <begin position="754"/>
        <end position="773"/>
    </location>
</feature>
<feature type="region of interest" description="Disordered" evidence="19">
    <location>
        <begin position="290"/>
        <end position="345"/>
    </location>
</feature>
<feature type="transmembrane region" description="Helical" evidence="20">
    <location>
        <begin position="1748"/>
        <end position="1774"/>
    </location>
</feature>
<feature type="domain" description="Merozoite surface protein EGF" evidence="23">
    <location>
        <begin position="1664"/>
        <end position="1701"/>
    </location>
</feature>
<dbReference type="SUPFAM" id="SSF57196">
    <property type="entry name" value="EGF/Laminin"/>
    <property type="match status" value="2"/>
</dbReference>
<evidence type="ECO:0000256" key="11">
    <source>
        <dbReference type="ARBA" id="ARBA00023136"/>
    </source>
</evidence>
<feature type="compositionally biased region" description="Low complexity" evidence="19">
    <location>
        <begin position="780"/>
        <end position="816"/>
    </location>
</feature>
<evidence type="ECO:0000256" key="13">
    <source>
        <dbReference type="ARBA" id="ARBA00023180"/>
    </source>
</evidence>
<keyword evidence="8" id="KW-0336">GPI-anchor</keyword>
<feature type="coiled-coil region" evidence="18">
    <location>
        <begin position="478"/>
        <end position="513"/>
    </location>
</feature>
<evidence type="ECO:0000256" key="4">
    <source>
        <dbReference type="ARBA" id="ARBA00022455"/>
    </source>
</evidence>
<dbReference type="InterPro" id="IPR010901">
    <property type="entry name" value="MSP1_C"/>
</dbReference>
<feature type="region of interest" description="Disordered" evidence="19">
    <location>
        <begin position="941"/>
        <end position="1071"/>
    </location>
</feature>
<keyword evidence="20" id="KW-0812">Transmembrane</keyword>
<feature type="compositionally biased region" description="Low complexity" evidence="19">
    <location>
        <begin position="954"/>
        <end position="999"/>
    </location>
</feature>
<reference evidence="24" key="1">
    <citation type="journal article" date="2009" name="Infect. Genet. Evol.">
        <title>Strain-specific immunity may drive adaptive polymorphism in the merozoite surface protein 1 of the rodent malaria parasite Plasmodium chabaudi.</title>
        <authorList>
            <person name="Cheesman S."/>
            <person name="Tanabe K."/>
            <person name="Sawai H."/>
            <person name="O'Mahoney E."/>
            <person name="Carter R."/>
        </authorList>
    </citation>
    <scope>NUCLEOTIDE SEQUENCE</scope>
    <source>
        <strain evidence="24">BC</strain>
    </source>
</reference>
<feature type="coiled-coil region" evidence="18">
    <location>
        <begin position="236"/>
        <end position="263"/>
    </location>
</feature>
<dbReference type="EMBL" id="AB379638">
    <property type="protein sequence ID" value="BAH20666.1"/>
    <property type="molecule type" value="Genomic_DNA"/>
</dbReference>
<proteinExistence type="predicted"/>
<evidence type="ECO:0000256" key="20">
    <source>
        <dbReference type="SAM" id="Phobius"/>
    </source>
</evidence>
<keyword evidence="5" id="KW-1003">Cell membrane</keyword>
<feature type="signal peptide" evidence="21">
    <location>
        <begin position="1"/>
        <end position="19"/>
    </location>
</feature>
<feature type="compositionally biased region" description="Low complexity" evidence="19">
    <location>
        <begin position="1356"/>
        <end position="1370"/>
    </location>
</feature>
<organism evidence="24">
    <name type="scientific">Plasmodium chabaudi chabaudi</name>
    <dbReference type="NCBI Taxonomy" id="31271"/>
    <lineage>
        <taxon>Eukaryota</taxon>
        <taxon>Sar</taxon>
        <taxon>Alveolata</taxon>
        <taxon>Apicomplexa</taxon>
        <taxon>Aconoidasida</taxon>
        <taxon>Haemosporida</taxon>
        <taxon>Plasmodiidae</taxon>
        <taxon>Plasmodium</taxon>
        <taxon>Plasmodium (Vinckeia)</taxon>
    </lineage>
</organism>
<evidence type="ECO:0000256" key="2">
    <source>
        <dbReference type="ARBA" id="ARBA00004613"/>
    </source>
</evidence>
<evidence type="ECO:0000256" key="12">
    <source>
        <dbReference type="ARBA" id="ARBA00023157"/>
    </source>
</evidence>
<dbReference type="PANTHER" id="PTHR45725:SF18">
    <property type="entry name" value="ORC1-LIKE AAA ATPASE DOMAIN-CONTAINING PROTEIN"/>
    <property type="match status" value="1"/>
</dbReference>
<dbReference type="Pfam" id="PF12946">
    <property type="entry name" value="EGF_MSP1_1"/>
    <property type="match status" value="1"/>
</dbReference>
<accession>B9A1D2</accession>
<feature type="compositionally biased region" description="Acidic residues" evidence="19">
    <location>
        <begin position="1379"/>
        <end position="1391"/>
    </location>
</feature>
<feature type="compositionally biased region" description="Low complexity" evidence="19">
    <location>
        <begin position="321"/>
        <end position="345"/>
    </location>
</feature>
<feature type="compositionally biased region" description="Pro residues" evidence="19">
    <location>
        <begin position="944"/>
        <end position="953"/>
    </location>
</feature>
<dbReference type="Gene3D" id="2.10.25.10">
    <property type="entry name" value="Laminin"/>
    <property type="match status" value="2"/>
</dbReference>
<dbReference type="GO" id="GO:0005576">
    <property type="term" value="C:extracellular region"/>
    <property type="evidence" value="ECO:0007669"/>
    <property type="project" value="UniProtKB-SubCell"/>
</dbReference>
<evidence type="ECO:0000256" key="3">
    <source>
        <dbReference type="ARBA" id="ARBA00022062"/>
    </source>
</evidence>
<keyword evidence="12" id="KW-1015">Disulfide bond</keyword>
<evidence type="ECO:0000256" key="1">
    <source>
        <dbReference type="ARBA" id="ARBA00004609"/>
    </source>
</evidence>
<keyword evidence="18" id="KW-0175">Coiled coil</keyword>
<dbReference type="GO" id="GO:0098552">
    <property type="term" value="C:side of membrane"/>
    <property type="evidence" value="ECO:0007669"/>
    <property type="project" value="UniProtKB-KW"/>
</dbReference>
<evidence type="ECO:0000256" key="9">
    <source>
        <dbReference type="ARBA" id="ARBA00022729"/>
    </source>
</evidence>
<evidence type="ECO:0000256" key="8">
    <source>
        <dbReference type="ARBA" id="ARBA00022622"/>
    </source>
</evidence>
<evidence type="ECO:0000256" key="15">
    <source>
        <dbReference type="ARBA" id="ARBA00031689"/>
    </source>
</evidence>
<comment type="function">
    <text evidence="17">During the asexual blood stage, involved in merozoite egress from host erythrocytes possibly via its interaction with the host cytoskeleton protein spectrin resulting in the destabilization of the host cytoskeleton and thus leading to erythrocyte cell membrane rupture. Involved in the binding to host erythrocytes and is required for host erythrocyte invasion.</text>
</comment>